<keyword evidence="9" id="KW-0460">Magnesium</keyword>
<evidence type="ECO:0000256" key="13">
    <source>
        <dbReference type="SAM" id="MobiDB-lite"/>
    </source>
</evidence>
<reference evidence="14" key="1">
    <citation type="submission" date="2020-11" db="EMBL/GenBank/DDBJ databases">
        <authorList>
            <consortium name="DOE Joint Genome Institute"/>
            <person name="Ahrendt S."/>
            <person name="Riley R."/>
            <person name="Andreopoulos W."/>
            <person name="Labutti K."/>
            <person name="Pangilinan J."/>
            <person name="Ruiz-Duenas F.J."/>
            <person name="Barrasa J.M."/>
            <person name="Sanchez-Garcia M."/>
            <person name="Camarero S."/>
            <person name="Miyauchi S."/>
            <person name="Serrano A."/>
            <person name="Linde D."/>
            <person name="Babiker R."/>
            <person name="Drula E."/>
            <person name="Ayuso-Fernandez I."/>
            <person name="Pacheco R."/>
            <person name="Padilla G."/>
            <person name="Ferreira P."/>
            <person name="Barriuso J."/>
            <person name="Kellner H."/>
            <person name="Castanera R."/>
            <person name="Alfaro M."/>
            <person name="Ramirez L."/>
            <person name="Pisabarro A.G."/>
            <person name="Kuo A."/>
            <person name="Tritt A."/>
            <person name="Lipzen A."/>
            <person name="He G."/>
            <person name="Yan M."/>
            <person name="Ng V."/>
            <person name="Cullen D."/>
            <person name="Martin F."/>
            <person name="Rosso M.-N."/>
            <person name="Henrissat B."/>
            <person name="Hibbett D."/>
            <person name="Martinez A.T."/>
            <person name="Grigoriev I.V."/>
        </authorList>
    </citation>
    <scope>NUCLEOTIDE SEQUENCE</scope>
    <source>
        <strain evidence="14">CBS 506.95</strain>
    </source>
</reference>
<evidence type="ECO:0000256" key="5">
    <source>
        <dbReference type="ARBA" id="ARBA00012596"/>
    </source>
</evidence>
<keyword evidence="6" id="KW-0808">Transferase</keyword>
<dbReference type="GO" id="GO:0045547">
    <property type="term" value="F:ditrans,polycis-polyprenyl diphosphate synthase [(2E,6E)-farnesyl diphosphate specific] activity"/>
    <property type="evidence" value="ECO:0007669"/>
    <property type="project" value="UniProtKB-EC"/>
</dbReference>
<dbReference type="InterPro" id="IPR036424">
    <property type="entry name" value="UPP_synth-like_sf"/>
</dbReference>
<evidence type="ECO:0000256" key="10">
    <source>
        <dbReference type="ARBA" id="ARBA00022989"/>
    </source>
</evidence>
<accession>A0A9P6JVH2</accession>
<organism evidence="14 15">
    <name type="scientific">Crepidotus variabilis</name>
    <dbReference type="NCBI Taxonomy" id="179855"/>
    <lineage>
        <taxon>Eukaryota</taxon>
        <taxon>Fungi</taxon>
        <taxon>Dikarya</taxon>
        <taxon>Basidiomycota</taxon>
        <taxon>Agaricomycotina</taxon>
        <taxon>Agaricomycetes</taxon>
        <taxon>Agaricomycetidae</taxon>
        <taxon>Agaricales</taxon>
        <taxon>Agaricineae</taxon>
        <taxon>Crepidotaceae</taxon>
        <taxon>Crepidotus</taxon>
    </lineage>
</organism>
<feature type="region of interest" description="Disordered" evidence="13">
    <location>
        <begin position="110"/>
        <end position="140"/>
    </location>
</feature>
<dbReference type="GO" id="GO:1904423">
    <property type="term" value="C:dehydrodolichyl diphosphate synthase complex"/>
    <property type="evidence" value="ECO:0007669"/>
    <property type="project" value="InterPro"/>
</dbReference>
<evidence type="ECO:0000256" key="7">
    <source>
        <dbReference type="ARBA" id="ARBA00022692"/>
    </source>
</evidence>
<evidence type="ECO:0000256" key="1">
    <source>
        <dbReference type="ARBA" id="ARBA00001946"/>
    </source>
</evidence>
<evidence type="ECO:0000256" key="12">
    <source>
        <dbReference type="ARBA" id="ARBA00047353"/>
    </source>
</evidence>
<evidence type="ECO:0000256" key="2">
    <source>
        <dbReference type="ARBA" id="ARBA00004586"/>
    </source>
</evidence>
<evidence type="ECO:0000313" key="14">
    <source>
        <dbReference type="EMBL" id="KAF9535427.1"/>
    </source>
</evidence>
<evidence type="ECO:0000256" key="11">
    <source>
        <dbReference type="ARBA" id="ARBA00023136"/>
    </source>
</evidence>
<evidence type="ECO:0000256" key="4">
    <source>
        <dbReference type="ARBA" id="ARBA00005432"/>
    </source>
</evidence>
<evidence type="ECO:0000256" key="6">
    <source>
        <dbReference type="ARBA" id="ARBA00022679"/>
    </source>
</evidence>
<evidence type="ECO:0000256" key="3">
    <source>
        <dbReference type="ARBA" id="ARBA00004922"/>
    </source>
</evidence>
<protein>
    <recommendedName>
        <fullName evidence="5">ditrans,polycis-polyprenyl diphosphate synthase [(2E,6E)-farnesyldiphosphate specific]</fullName>
        <ecNumber evidence="5">2.5.1.87</ecNumber>
    </recommendedName>
</protein>
<dbReference type="EC" id="2.5.1.87" evidence="5"/>
<gene>
    <name evidence="14" type="ORF">CPB83DRAFT_754001</name>
</gene>
<dbReference type="Gene3D" id="3.40.1180.10">
    <property type="entry name" value="Decaprenyl diphosphate synthase-like"/>
    <property type="match status" value="1"/>
</dbReference>
<name>A0A9P6JVH2_9AGAR</name>
<dbReference type="EMBL" id="MU157824">
    <property type="protein sequence ID" value="KAF9535427.1"/>
    <property type="molecule type" value="Genomic_DNA"/>
</dbReference>
<dbReference type="AlphaFoldDB" id="A0A9P6JVH2"/>
<comment type="cofactor">
    <cofactor evidence="1">
        <name>Mg(2+)</name>
        <dbReference type="ChEBI" id="CHEBI:18420"/>
    </cofactor>
</comment>
<keyword evidence="11" id="KW-0472">Membrane</keyword>
<comment type="caution">
    <text evidence="14">The sequence shown here is derived from an EMBL/GenBank/DDBJ whole genome shotgun (WGS) entry which is preliminary data.</text>
</comment>
<keyword evidence="15" id="KW-1185">Reference proteome</keyword>
<dbReference type="OrthoDB" id="3057168at2759"/>
<evidence type="ECO:0000256" key="8">
    <source>
        <dbReference type="ARBA" id="ARBA00022824"/>
    </source>
</evidence>
<proteinExistence type="inferred from homology"/>
<comment type="similarity">
    <text evidence="4">Belongs to the UPP synthase family.</text>
</comment>
<dbReference type="Proteomes" id="UP000807306">
    <property type="component" value="Unassembled WGS sequence"/>
</dbReference>
<dbReference type="SUPFAM" id="SSF64005">
    <property type="entry name" value="Undecaprenyl diphosphate synthase"/>
    <property type="match status" value="1"/>
</dbReference>
<sequence length="323" mass="36896">MDILFSLILNVLHFIYSAVLKLRSFRQRHSQLTPQHLLAERRRIPKHLALLFVAETGQDVERAKHALSESVLNAVEWCRAIGVQKLTVYEEKDLLSQCIADIQQGLPKLNTEEESPTAQQIYHPLTPPPSDYSDSRPLSPNNGHYSIPFTAIHISGYARHEEFQDHSPLKLRQHFDRDVAPKLNDLLLCLVSRESSKPAVAATAQAIAQTQRNRSLRTSRSQKGTQFALSVEELDKLLEDEDGLSSPDFMIVHHLRSPRQLSTPLELYGFPPWHVRLTELYHSQPHVHRTRTSVSPQEPHSLDETTFREALDEFATAEMRFGK</sequence>
<comment type="subcellular location">
    <subcellularLocation>
        <location evidence="2">Endoplasmic reticulum membrane</location>
    </subcellularLocation>
</comment>
<dbReference type="InterPro" id="IPR038887">
    <property type="entry name" value="Nus1/NgBR"/>
</dbReference>
<comment type="pathway">
    <text evidence="3">Protein modification; protein glycosylation.</text>
</comment>
<dbReference type="PANTHER" id="PTHR21528">
    <property type="entry name" value="DEHYDRODOLICHYL DIPHOSPHATE SYNTHASE COMPLEX SUBUNIT NUS1"/>
    <property type="match status" value="1"/>
</dbReference>
<dbReference type="GO" id="GO:0005789">
    <property type="term" value="C:endoplasmic reticulum membrane"/>
    <property type="evidence" value="ECO:0007669"/>
    <property type="project" value="UniProtKB-SubCell"/>
</dbReference>
<dbReference type="PANTHER" id="PTHR21528:SF0">
    <property type="entry name" value="DEHYDRODOLICHYL DIPHOSPHATE SYNTHASE COMPLEX SUBUNIT NUS1"/>
    <property type="match status" value="1"/>
</dbReference>
<evidence type="ECO:0000256" key="9">
    <source>
        <dbReference type="ARBA" id="ARBA00022842"/>
    </source>
</evidence>
<keyword evidence="7" id="KW-0812">Transmembrane</keyword>
<keyword evidence="10" id="KW-1133">Transmembrane helix</keyword>
<evidence type="ECO:0000313" key="15">
    <source>
        <dbReference type="Proteomes" id="UP000807306"/>
    </source>
</evidence>
<keyword evidence="8" id="KW-0256">Endoplasmic reticulum</keyword>
<comment type="catalytic activity">
    <reaction evidence="12">
        <text>n isopentenyl diphosphate + (2E,6E)-farnesyl diphosphate = a di-trans,poly-cis-polyprenyl diphosphate + n diphosphate</text>
        <dbReference type="Rhea" id="RHEA:53008"/>
        <dbReference type="Rhea" id="RHEA-COMP:19494"/>
        <dbReference type="ChEBI" id="CHEBI:33019"/>
        <dbReference type="ChEBI" id="CHEBI:128769"/>
        <dbReference type="ChEBI" id="CHEBI:136960"/>
        <dbReference type="ChEBI" id="CHEBI:175763"/>
        <dbReference type="EC" id="2.5.1.87"/>
    </reaction>
</comment>